<dbReference type="GO" id="GO:0016787">
    <property type="term" value="F:hydrolase activity"/>
    <property type="evidence" value="ECO:0007669"/>
    <property type="project" value="UniProtKB-KW"/>
</dbReference>
<reference evidence="3 4" key="2">
    <citation type="submission" date="2020-06" db="EMBL/GenBank/DDBJ databases">
        <title>Antribacter stalactiti gen. nov., sp. nov., a new member of the family Nacardiaceae isolated from a cave.</title>
        <authorList>
            <person name="Kim I.S."/>
        </authorList>
    </citation>
    <scope>NUCLEOTIDE SEQUENCE [LARGE SCALE GENOMIC DNA]</scope>
    <source>
        <strain evidence="3 4">YC2-7</strain>
    </source>
</reference>
<dbReference type="Proteomes" id="UP000535543">
    <property type="component" value="Unassembled WGS sequence"/>
</dbReference>
<dbReference type="InterPro" id="IPR001279">
    <property type="entry name" value="Metallo-B-lactamas"/>
</dbReference>
<name>A0A848K9Y2_9NOCA</name>
<protein>
    <submittedName>
        <fullName evidence="3">MBL fold metallo-hydrolase</fullName>
    </submittedName>
</protein>
<keyword evidence="3" id="KW-0378">Hydrolase</keyword>
<dbReference type="InterPro" id="IPR036866">
    <property type="entry name" value="RibonucZ/Hydroxyglut_hydro"/>
</dbReference>
<organism evidence="3 4">
    <name type="scientific">Antrihabitans stalactiti</name>
    <dbReference type="NCBI Taxonomy" id="2584121"/>
    <lineage>
        <taxon>Bacteria</taxon>
        <taxon>Bacillati</taxon>
        <taxon>Actinomycetota</taxon>
        <taxon>Actinomycetes</taxon>
        <taxon>Mycobacteriales</taxon>
        <taxon>Nocardiaceae</taxon>
        <taxon>Antrihabitans</taxon>
    </lineage>
</organism>
<feature type="domain" description="Metallo-beta-lactamase" evidence="2">
    <location>
        <begin position="48"/>
        <end position="219"/>
    </location>
</feature>
<dbReference type="SUPFAM" id="SSF56281">
    <property type="entry name" value="Metallo-hydrolase/oxidoreductase"/>
    <property type="match status" value="1"/>
</dbReference>
<dbReference type="EMBL" id="VCQU01000001">
    <property type="protein sequence ID" value="NMN94268.1"/>
    <property type="molecule type" value="Genomic_DNA"/>
</dbReference>
<evidence type="ECO:0000313" key="4">
    <source>
        <dbReference type="Proteomes" id="UP000535543"/>
    </source>
</evidence>
<dbReference type="PANTHER" id="PTHR43546:SF3">
    <property type="entry name" value="UPF0173 METAL-DEPENDENT HYDROLASE MJ1163"/>
    <property type="match status" value="1"/>
</dbReference>
<dbReference type="Pfam" id="PF12706">
    <property type="entry name" value="Lactamase_B_2"/>
    <property type="match status" value="1"/>
</dbReference>
<feature type="region of interest" description="Disordered" evidence="1">
    <location>
        <begin position="1"/>
        <end position="20"/>
    </location>
</feature>
<evidence type="ECO:0000313" key="3">
    <source>
        <dbReference type="EMBL" id="NMN94268.1"/>
    </source>
</evidence>
<sequence length="297" mass="32098">MMTAPAGAEPEIFPTEAPAPGWLGPEPIGARITWTGCAGIILEYDGTKICFDPFVSNPGFVDTFFRSAKTDRALVERKFGGVSAAFVGHTHWDHAMDVAVVAATNPGAVVYGSKTTTEICRRQGVSDQQVHTVTDGEVVTIGPFTVEAVASQHGIVPLAGKIDVIDLSGKGMPRAPFRWPRGQVFSYRVAFGGVTFYLHTSAGFEDAPFARQQPVDALVACLAARQGTPNYFGRLGDQLQPKVLIPCHHDNFLKPVDEPPHPVPRLEWPQFLDDVAALTDKFGTRLVQLVRGVDSAF</sequence>
<dbReference type="PANTHER" id="PTHR43546">
    <property type="entry name" value="UPF0173 METAL-DEPENDENT HYDROLASE MJ1163-RELATED"/>
    <property type="match status" value="1"/>
</dbReference>
<dbReference type="InterPro" id="IPR050114">
    <property type="entry name" value="UPF0173_UPF0282_UlaG_hydrolase"/>
</dbReference>
<dbReference type="Gene3D" id="3.60.15.10">
    <property type="entry name" value="Ribonuclease Z/Hydroxyacylglutathione hydrolase-like"/>
    <property type="match status" value="1"/>
</dbReference>
<accession>A0A848K9Y2</accession>
<evidence type="ECO:0000259" key="2">
    <source>
        <dbReference type="Pfam" id="PF12706"/>
    </source>
</evidence>
<gene>
    <name evidence="3" type="ORF">FGL95_04350</name>
</gene>
<keyword evidence="4" id="KW-1185">Reference proteome</keyword>
<evidence type="ECO:0000256" key="1">
    <source>
        <dbReference type="SAM" id="MobiDB-lite"/>
    </source>
</evidence>
<comment type="caution">
    <text evidence="3">The sequence shown here is derived from an EMBL/GenBank/DDBJ whole genome shotgun (WGS) entry which is preliminary data.</text>
</comment>
<reference evidence="3 4" key="1">
    <citation type="submission" date="2019-05" db="EMBL/GenBank/DDBJ databases">
        <authorList>
            <person name="Lee S.D."/>
        </authorList>
    </citation>
    <scope>NUCLEOTIDE SEQUENCE [LARGE SCALE GENOMIC DNA]</scope>
    <source>
        <strain evidence="3 4">YC2-7</strain>
    </source>
</reference>
<dbReference type="AlphaFoldDB" id="A0A848K9Y2"/>
<proteinExistence type="predicted"/>